<proteinExistence type="predicted"/>
<dbReference type="Proteomes" id="UP000216454">
    <property type="component" value="Unassembled WGS sequence"/>
</dbReference>
<dbReference type="OrthoDB" id="3188010at2"/>
<accession>A0A261F0Z8</accession>
<evidence type="ECO:0000313" key="2">
    <source>
        <dbReference type="Proteomes" id="UP000216454"/>
    </source>
</evidence>
<keyword evidence="2" id="KW-1185">Reference proteome</keyword>
<sequence>MERERRLSEVAAVLEWPEAEAVRSDFDRIRIVASRMGIDYDLWQQGLLWILFSRDSGGRYCCGQGGLTVSSCRQIGKTFTLGTAFFVKCMLSPGLKVIWTAHHTRTSDETFADMCSLAQMPAVARHIDHIRRANGQQELVFANGSRIMFGARENGFGRGLHGADVEVFDESQILTDRALSNMIPVMNTASDPLAVFLGNPPKPGDPSDVFAMKRRQALAGNVTGMAYIELAAPRDCDSDDRDAWAKANPSYPARTGEDSIIRMRQLLPEDDFRREALGIWDETGAAGVIGRDTWDATSVPARRDGGTVSFGIDMPPDRSEISIGACMRYPDGTAHVELAECRSTHEHGSMWAVDWLAERWPRTAAVVIDTQSPALSLLPDLRARHVKVTVTGARELGQATGRMLDMLAARTVTHLPDTEQPALADAALAVTLRPVGHGGMTAWQRSGIDVDISPLVAVTLALHGAFTSTRHPGRRQSVG</sequence>
<gene>
    <name evidence="1" type="ORF">PSSU_0395</name>
</gene>
<dbReference type="EMBL" id="MWWQ01000005">
    <property type="protein sequence ID" value="OZG52777.1"/>
    <property type="molecule type" value="Genomic_DNA"/>
</dbReference>
<comment type="caution">
    <text evidence="1">The sequence shown here is derived from an EMBL/GenBank/DDBJ whole genome shotgun (WGS) entry which is preliminary data.</text>
</comment>
<name>A0A261F0Z8_9BIFI</name>
<dbReference type="InterPro" id="IPR027417">
    <property type="entry name" value="P-loop_NTPase"/>
</dbReference>
<evidence type="ECO:0000313" key="1">
    <source>
        <dbReference type="EMBL" id="OZG52777.1"/>
    </source>
</evidence>
<dbReference type="AlphaFoldDB" id="A0A261F0Z8"/>
<protein>
    <submittedName>
        <fullName evidence="1">Terminase</fullName>
    </submittedName>
</protein>
<reference evidence="1 2" key="1">
    <citation type="journal article" date="2017" name="BMC Genomics">
        <title>Comparative genomic and phylogenomic analyses of the Bifidobacteriaceae family.</title>
        <authorList>
            <person name="Lugli G.A."/>
            <person name="Milani C."/>
            <person name="Turroni F."/>
            <person name="Duranti S."/>
            <person name="Mancabelli L."/>
            <person name="Mangifesta M."/>
            <person name="Ferrario C."/>
            <person name="Modesto M."/>
            <person name="Mattarelli P."/>
            <person name="Jiri K."/>
            <person name="van Sinderen D."/>
            <person name="Ventura M."/>
        </authorList>
    </citation>
    <scope>NUCLEOTIDE SEQUENCE [LARGE SCALE GENOMIC DNA]</scope>
    <source>
        <strain evidence="1 2">DSM 24744</strain>
    </source>
</reference>
<organism evidence="1 2">
    <name type="scientific">Pseudoscardovia suis</name>
    <dbReference type="NCBI Taxonomy" id="987063"/>
    <lineage>
        <taxon>Bacteria</taxon>
        <taxon>Bacillati</taxon>
        <taxon>Actinomycetota</taxon>
        <taxon>Actinomycetes</taxon>
        <taxon>Bifidobacteriales</taxon>
        <taxon>Bifidobacteriaceae</taxon>
        <taxon>Pseudoscardovia</taxon>
    </lineage>
</organism>
<dbReference type="RefSeq" id="WP_094690721.1">
    <property type="nucleotide sequence ID" value="NZ_MWWQ01000005.1"/>
</dbReference>
<dbReference type="Gene3D" id="3.40.50.300">
    <property type="entry name" value="P-loop containing nucleotide triphosphate hydrolases"/>
    <property type="match status" value="1"/>
</dbReference>